<evidence type="ECO:0000256" key="2">
    <source>
        <dbReference type="SAM" id="Phobius"/>
    </source>
</evidence>
<name>A0A2N0X5P4_9CORY</name>
<reference evidence="3 4" key="1">
    <citation type="submission" date="2017-12" db="EMBL/GenBank/DDBJ databases">
        <title>Corynebacterium mastitidis 16-1433 Genome.</title>
        <authorList>
            <person name="Gulvik C.A."/>
        </authorList>
    </citation>
    <scope>NUCLEOTIDE SEQUENCE [LARGE SCALE GENOMIC DNA]</scope>
    <source>
        <strain evidence="3 4">16-1433</strain>
    </source>
</reference>
<keyword evidence="2" id="KW-0472">Membrane</keyword>
<dbReference type="OrthoDB" id="4774281at2"/>
<keyword evidence="2" id="KW-0812">Transmembrane</keyword>
<dbReference type="RefSeq" id="WP_101174162.1">
    <property type="nucleotide sequence ID" value="NZ_PJAF01000030.1"/>
</dbReference>
<evidence type="ECO:0000313" key="4">
    <source>
        <dbReference type="Proteomes" id="UP000233249"/>
    </source>
</evidence>
<feature type="transmembrane region" description="Helical" evidence="2">
    <location>
        <begin position="135"/>
        <end position="159"/>
    </location>
</feature>
<feature type="region of interest" description="Disordered" evidence="1">
    <location>
        <begin position="1"/>
        <end position="31"/>
    </location>
</feature>
<dbReference type="AlphaFoldDB" id="A0A2N0X5P4"/>
<dbReference type="Proteomes" id="UP000233249">
    <property type="component" value="Unassembled WGS sequence"/>
</dbReference>
<accession>A0A2N0X5P4</accession>
<proteinExistence type="predicted"/>
<sequence>MNPFSRTQPEHPENYLHGDADDANKIPPAPRSAEDLTRLTDPAVQHARNQASTRQALWWLGGTVVGSAVVSLALALVARALGGPYCDAGQAAWLCSRDAQVWWGIGSAVVPVGGLIGCMILMVRKLQRYTRWRAWMGVFWVLVPHAMLWMTTTLPYAIIGGSVVG</sequence>
<evidence type="ECO:0000313" key="3">
    <source>
        <dbReference type="EMBL" id="PKF68026.1"/>
    </source>
</evidence>
<comment type="caution">
    <text evidence="3">The sequence shown here is derived from an EMBL/GenBank/DDBJ whole genome shotgun (WGS) entry which is preliminary data.</text>
</comment>
<protein>
    <submittedName>
        <fullName evidence="3">Uncharacterized protein</fullName>
    </submittedName>
</protein>
<feature type="transmembrane region" description="Helical" evidence="2">
    <location>
        <begin position="56"/>
        <end position="81"/>
    </location>
</feature>
<dbReference type="EMBL" id="PJAF01000030">
    <property type="protein sequence ID" value="PKF68026.1"/>
    <property type="molecule type" value="Genomic_DNA"/>
</dbReference>
<dbReference type="STRING" id="1121365.GCA_000375365_00826"/>
<organism evidence="3 4">
    <name type="scientific">Corynebacterium mastitidis</name>
    <dbReference type="NCBI Taxonomy" id="161890"/>
    <lineage>
        <taxon>Bacteria</taxon>
        <taxon>Bacillati</taxon>
        <taxon>Actinomycetota</taxon>
        <taxon>Actinomycetes</taxon>
        <taxon>Mycobacteriales</taxon>
        <taxon>Corynebacteriaceae</taxon>
        <taxon>Corynebacterium</taxon>
    </lineage>
</organism>
<evidence type="ECO:0000256" key="1">
    <source>
        <dbReference type="SAM" id="MobiDB-lite"/>
    </source>
</evidence>
<feature type="compositionally biased region" description="Basic and acidic residues" evidence="1">
    <location>
        <begin position="8"/>
        <end position="24"/>
    </location>
</feature>
<gene>
    <name evidence="3" type="ORF">CXB45_09180</name>
</gene>
<keyword evidence="2" id="KW-1133">Transmembrane helix</keyword>
<feature type="transmembrane region" description="Helical" evidence="2">
    <location>
        <begin position="101"/>
        <end position="123"/>
    </location>
</feature>